<protein>
    <recommendedName>
        <fullName evidence="4">Nucleic-acid-binding protein from transposon X-element</fullName>
    </recommendedName>
</protein>
<dbReference type="AlphaFoldDB" id="A0A9D4L033"/>
<dbReference type="Proteomes" id="UP000828390">
    <property type="component" value="Unassembled WGS sequence"/>
</dbReference>
<feature type="region of interest" description="Disordered" evidence="1">
    <location>
        <begin position="395"/>
        <end position="495"/>
    </location>
</feature>
<accession>A0A9D4L033</accession>
<feature type="compositionally biased region" description="Polar residues" evidence="1">
    <location>
        <begin position="398"/>
        <end position="407"/>
    </location>
</feature>
<evidence type="ECO:0000313" key="3">
    <source>
        <dbReference type="Proteomes" id="UP000828390"/>
    </source>
</evidence>
<comment type="caution">
    <text evidence="2">The sequence shown here is derived from an EMBL/GenBank/DDBJ whole genome shotgun (WGS) entry which is preliminary data.</text>
</comment>
<feature type="region of interest" description="Disordered" evidence="1">
    <location>
        <begin position="1"/>
        <end position="22"/>
    </location>
</feature>
<keyword evidence="3" id="KW-1185">Reference proteome</keyword>
<feature type="compositionally biased region" description="Polar residues" evidence="1">
    <location>
        <begin position="89"/>
        <end position="101"/>
    </location>
</feature>
<organism evidence="2 3">
    <name type="scientific">Dreissena polymorpha</name>
    <name type="common">Zebra mussel</name>
    <name type="synonym">Mytilus polymorpha</name>
    <dbReference type="NCBI Taxonomy" id="45954"/>
    <lineage>
        <taxon>Eukaryota</taxon>
        <taxon>Metazoa</taxon>
        <taxon>Spiralia</taxon>
        <taxon>Lophotrochozoa</taxon>
        <taxon>Mollusca</taxon>
        <taxon>Bivalvia</taxon>
        <taxon>Autobranchia</taxon>
        <taxon>Heteroconchia</taxon>
        <taxon>Euheterodonta</taxon>
        <taxon>Imparidentia</taxon>
        <taxon>Neoheterodontei</taxon>
        <taxon>Myida</taxon>
        <taxon>Dreissenoidea</taxon>
        <taxon>Dreissenidae</taxon>
        <taxon>Dreissena</taxon>
    </lineage>
</organism>
<evidence type="ECO:0000313" key="2">
    <source>
        <dbReference type="EMBL" id="KAH3848883.1"/>
    </source>
</evidence>
<sequence length="527" mass="59205">MEDANRVTKPSNPKTYADATASMLQTPKIKRATFRVQDISLDSETFSPFTVPLTPQQLLDMLNSKSPEEPTVNGSPDTAPISPLYTATRIPNYNLLSQTSPPAERNITRPLETSPPRDTNTSGTQSVRPPAPKQRPTHAIWLTLCLSTVAAVFPRDKAKAIGDAFVKFVGAEQAKPFKEIRSGLLFKIRKDALPKARQFSFGTFDFKLTEKPKYGKGIIQIPKHANVEQLKNELKAKPNVEAVHSGTKNSFLTVTFNTENTPTNIIGLNVKPALLATLRCFKCQMFGHASNICKNNAKCPHCAGNHAHASCKTKNVKKCANCDGKHSAAYKGCPEYLKYQTLINNKNLRVTNQYIHNIEVRNKRTNLEQLAKQLVGKSEAEILTILQYKFPDNEAEHQATTTTTNPKQPVHPKPADQYITLDNNNTQSTNRQQQSSQPPNKTASLAPPKQQQQQRQPLRSQEQRTTKQQQHKHRSHEKPARSTQHIPRNRPRIGRYCSTPIKHSRYNNRFSLAPPFPACFRNAYGFY</sequence>
<feature type="compositionally biased region" description="Low complexity" evidence="1">
    <location>
        <begin position="447"/>
        <end position="460"/>
    </location>
</feature>
<proteinExistence type="predicted"/>
<gene>
    <name evidence="2" type="ORF">DPMN_091266</name>
</gene>
<feature type="compositionally biased region" description="Polar residues" evidence="1">
    <location>
        <begin position="116"/>
        <end position="127"/>
    </location>
</feature>
<feature type="compositionally biased region" description="Low complexity" evidence="1">
    <location>
        <begin position="423"/>
        <end position="440"/>
    </location>
</feature>
<evidence type="ECO:0000256" key="1">
    <source>
        <dbReference type="SAM" id="MobiDB-lite"/>
    </source>
</evidence>
<name>A0A9D4L033_DREPO</name>
<reference evidence="2" key="1">
    <citation type="journal article" date="2019" name="bioRxiv">
        <title>The Genome of the Zebra Mussel, Dreissena polymorpha: A Resource for Invasive Species Research.</title>
        <authorList>
            <person name="McCartney M.A."/>
            <person name="Auch B."/>
            <person name="Kono T."/>
            <person name="Mallez S."/>
            <person name="Zhang Y."/>
            <person name="Obille A."/>
            <person name="Becker A."/>
            <person name="Abrahante J.E."/>
            <person name="Garbe J."/>
            <person name="Badalamenti J.P."/>
            <person name="Herman A."/>
            <person name="Mangelson H."/>
            <person name="Liachko I."/>
            <person name="Sullivan S."/>
            <person name="Sone E.D."/>
            <person name="Koren S."/>
            <person name="Silverstein K.A.T."/>
            <person name="Beckman K.B."/>
            <person name="Gohl D.M."/>
        </authorList>
    </citation>
    <scope>NUCLEOTIDE SEQUENCE</scope>
    <source>
        <strain evidence="2">Duluth1</strain>
        <tissue evidence="2">Whole animal</tissue>
    </source>
</reference>
<evidence type="ECO:0008006" key="4">
    <source>
        <dbReference type="Google" id="ProtNLM"/>
    </source>
</evidence>
<dbReference type="EMBL" id="JAIWYP010000003">
    <property type="protein sequence ID" value="KAH3848883.1"/>
    <property type="molecule type" value="Genomic_DNA"/>
</dbReference>
<feature type="region of interest" description="Disordered" evidence="1">
    <location>
        <begin position="64"/>
        <end position="134"/>
    </location>
</feature>
<reference evidence="2" key="2">
    <citation type="submission" date="2020-11" db="EMBL/GenBank/DDBJ databases">
        <authorList>
            <person name="McCartney M.A."/>
            <person name="Auch B."/>
            <person name="Kono T."/>
            <person name="Mallez S."/>
            <person name="Becker A."/>
            <person name="Gohl D.M."/>
            <person name="Silverstein K.A.T."/>
            <person name="Koren S."/>
            <person name="Bechman K.B."/>
            <person name="Herman A."/>
            <person name="Abrahante J.E."/>
            <person name="Garbe J."/>
        </authorList>
    </citation>
    <scope>NUCLEOTIDE SEQUENCE</scope>
    <source>
        <strain evidence="2">Duluth1</strain>
        <tissue evidence="2">Whole animal</tissue>
    </source>
</reference>